<gene>
    <name evidence="2" type="ORF">FBZ90_101320</name>
</gene>
<feature type="domain" description="DUF4253" evidence="1">
    <location>
        <begin position="179"/>
        <end position="285"/>
    </location>
</feature>
<dbReference type="RefSeq" id="WP_186455549.1">
    <property type="nucleotide sequence ID" value="NZ_VITR01000001.1"/>
</dbReference>
<protein>
    <submittedName>
        <fullName evidence="2">Uncharacterized protein DUF4253</fullName>
    </submittedName>
</protein>
<sequence>MIVHWLRRLLTALGSRATSPTAAVIRPDLSRVPASRRAEVVATHARMMAALPYERITVPGAQAWDHWLRLRAAGRGWPIIVGDDDAMERLAEHYSLSDPAVFPGALPDMVPTLAPSEILREAEGLRFPEIMDRWPDGPDEDQTGVMEDDWEDFPPMPDGPPRLSVVHDHNQKPYARVHILLIPTDQGWQVPAYLRWGGWNECPPPESHVAALRVWHEKYGAELIVLCNDTMELRVDRRPADKAEAWDLARNQYRYCRDIVDQGVGTVGALAGGLLQTPYWFFWWD</sequence>
<evidence type="ECO:0000259" key="1">
    <source>
        <dbReference type="Pfam" id="PF14062"/>
    </source>
</evidence>
<dbReference type="EMBL" id="VITR01000001">
    <property type="protein sequence ID" value="TWB45985.1"/>
    <property type="molecule type" value="Genomic_DNA"/>
</dbReference>
<dbReference type="AlphaFoldDB" id="A0A560HHR9"/>
<keyword evidence="3" id="KW-1185">Reference proteome</keyword>
<organism evidence="2 3">
    <name type="scientific">Nitrospirillum amazonense</name>
    <dbReference type="NCBI Taxonomy" id="28077"/>
    <lineage>
        <taxon>Bacteria</taxon>
        <taxon>Pseudomonadati</taxon>
        <taxon>Pseudomonadota</taxon>
        <taxon>Alphaproteobacteria</taxon>
        <taxon>Rhodospirillales</taxon>
        <taxon>Azospirillaceae</taxon>
        <taxon>Nitrospirillum</taxon>
    </lineage>
</organism>
<accession>A0A560HHR9</accession>
<dbReference type="Proteomes" id="UP000315751">
    <property type="component" value="Unassembled WGS sequence"/>
</dbReference>
<proteinExistence type="predicted"/>
<dbReference type="InterPro" id="IPR025349">
    <property type="entry name" value="DUF4253"/>
</dbReference>
<dbReference type="Pfam" id="PF14062">
    <property type="entry name" value="DUF4253"/>
    <property type="match status" value="1"/>
</dbReference>
<evidence type="ECO:0000313" key="2">
    <source>
        <dbReference type="EMBL" id="TWB45985.1"/>
    </source>
</evidence>
<reference evidence="2 3" key="1">
    <citation type="submission" date="2019-06" db="EMBL/GenBank/DDBJ databases">
        <title>Genomic Encyclopedia of Type Strains, Phase IV (KMG-V): Genome sequencing to study the core and pangenomes of soil and plant-associated prokaryotes.</title>
        <authorList>
            <person name="Whitman W."/>
        </authorList>
    </citation>
    <scope>NUCLEOTIDE SEQUENCE [LARGE SCALE GENOMIC DNA]</scope>
    <source>
        <strain evidence="2 3">BR 11622</strain>
    </source>
</reference>
<comment type="caution">
    <text evidence="2">The sequence shown here is derived from an EMBL/GenBank/DDBJ whole genome shotgun (WGS) entry which is preliminary data.</text>
</comment>
<name>A0A560HHR9_9PROT</name>
<evidence type="ECO:0000313" key="3">
    <source>
        <dbReference type="Proteomes" id="UP000315751"/>
    </source>
</evidence>